<dbReference type="OrthoDB" id="9770965at2"/>
<dbReference type="PROSITE" id="PS51635">
    <property type="entry name" value="PNPLA"/>
    <property type="match status" value="1"/>
</dbReference>
<dbReference type="InterPro" id="IPR002641">
    <property type="entry name" value="PNPLA_dom"/>
</dbReference>
<evidence type="ECO:0000313" key="6">
    <source>
        <dbReference type="EMBL" id="SHK08366.1"/>
    </source>
</evidence>
<proteinExistence type="predicted"/>
<sequence>MHIFRKLEYYVKRGDKYVGVSFSGGGQRGIAHIGVIKGFQRDNIPISAVSGSSVGAIMAAAVAKGKDYKDLIEVVNTLNQKDILDIRINIWSIIKGYFGLLLGNFSLENTNYWSLLKGERLTRIIKQIFGEENISNVKTPLAITAVDINTGLDTIFTNVPQAFRDFEGLVISEIPLYLAIRASISIPLVYRGVNYQEGYFIDGGLTNNIPVFLVRKIGCKKIISVEVTKRPPFDSKPLGIIDLGSRVITVAVDNSKYSVVPDIVIRPNIPTVHLGNFNKTKELIDLGYKAYLEIRENLL</sequence>
<feature type="short sequence motif" description="GXSXG" evidence="4">
    <location>
        <begin position="51"/>
        <end position="55"/>
    </location>
</feature>
<accession>A0A1M6PK60</accession>
<keyword evidence="2 4" id="KW-0442">Lipid degradation</keyword>
<evidence type="ECO:0000256" key="2">
    <source>
        <dbReference type="ARBA" id="ARBA00022963"/>
    </source>
</evidence>
<dbReference type="GO" id="GO:0016787">
    <property type="term" value="F:hydrolase activity"/>
    <property type="evidence" value="ECO:0007669"/>
    <property type="project" value="UniProtKB-UniRule"/>
</dbReference>
<gene>
    <name evidence="6" type="ORF">SAMN02745227_01470</name>
</gene>
<feature type="active site" description="Nucleophile" evidence="4">
    <location>
        <position position="53"/>
    </location>
</feature>
<evidence type="ECO:0000256" key="4">
    <source>
        <dbReference type="PROSITE-ProRule" id="PRU01161"/>
    </source>
</evidence>
<evidence type="ECO:0000256" key="1">
    <source>
        <dbReference type="ARBA" id="ARBA00022801"/>
    </source>
</evidence>
<dbReference type="SUPFAM" id="SSF52151">
    <property type="entry name" value="FabD/lysophospholipase-like"/>
    <property type="match status" value="1"/>
</dbReference>
<dbReference type="EMBL" id="FRAI01000015">
    <property type="protein sequence ID" value="SHK08366.1"/>
    <property type="molecule type" value="Genomic_DNA"/>
</dbReference>
<evidence type="ECO:0000259" key="5">
    <source>
        <dbReference type="PROSITE" id="PS51635"/>
    </source>
</evidence>
<keyword evidence="1 4" id="KW-0378">Hydrolase</keyword>
<keyword evidence="3 4" id="KW-0443">Lipid metabolism</keyword>
<dbReference type="InterPro" id="IPR050301">
    <property type="entry name" value="NTE"/>
</dbReference>
<evidence type="ECO:0000256" key="3">
    <source>
        <dbReference type="ARBA" id="ARBA00023098"/>
    </source>
</evidence>
<dbReference type="RefSeq" id="WP_072907549.1">
    <property type="nucleotide sequence ID" value="NZ_FRAI01000015.1"/>
</dbReference>
<feature type="domain" description="PNPLA" evidence="5">
    <location>
        <begin position="20"/>
        <end position="215"/>
    </location>
</feature>
<dbReference type="Pfam" id="PF01734">
    <property type="entry name" value="Patatin"/>
    <property type="match status" value="1"/>
</dbReference>
<name>A0A1M6PK60_9FIRM</name>
<dbReference type="STRING" id="1120989.SAMN02745227_01470"/>
<dbReference type="Proteomes" id="UP000243547">
    <property type="component" value="Unassembled WGS sequence"/>
</dbReference>
<dbReference type="AlphaFoldDB" id="A0A1M6PK60"/>
<dbReference type="InterPro" id="IPR016035">
    <property type="entry name" value="Acyl_Trfase/lysoPLipase"/>
</dbReference>
<dbReference type="Gene3D" id="3.40.1090.10">
    <property type="entry name" value="Cytosolic phospholipase A2 catalytic domain"/>
    <property type="match status" value="1"/>
</dbReference>
<protein>
    <submittedName>
        <fullName evidence="6">NTE family protein</fullName>
    </submittedName>
</protein>
<dbReference type="GO" id="GO:0016042">
    <property type="term" value="P:lipid catabolic process"/>
    <property type="evidence" value="ECO:0007669"/>
    <property type="project" value="UniProtKB-UniRule"/>
</dbReference>
<dbReference type="PANTHER" id="PTHR14226:SF29">
    <property type="entry name" value="NEUROPATHY TARGET ESTERASE SWS"/>
    <property type="match status" value="1"/>
</dbReference>
<dbReference type="PANTHER" id="PTHR14226">
    <property type="entry name" value="NEUROPATHY TARGET ESTERASE/SWISS CHEESE D.MELANOGASTER"/>
    <property type="match status" value="1"/>
</dbReference>
<feature type="short sequence motif" description="GXGXXG" evidence="4">
    <location>
        <begin position="24"/>
        <end position="29"/>
    </location>
</feature>
<keyword evidence="7" id="KW-1185">Reference proteome</keyword>
<organism evidence="6 7">
    <name type="scientific">Anaerobranca californiensis DSM 14826</name>
    <dbReference type="NCBI Taxonomy" id="1120989"/>
    <lineage>
        <taxon>Bacteria</taxon>
        <taxon>Bacillati</taxon>
        <taxon>Bacillota</taxon>
        <taxon>Clostridia</taxon>
        <taxon>Eubacteriales</taxon>
        <taxon>Proteinivoracaceae</taxon>
        <taxon>Anaerobranca</taxon>
    </lineage>
</organism>
<feature type="short sequence motif" description="DGA/G" evidence="4">
    <location>
        <begin position="202"/>
        <end position="204"/>
    </location>
</feature>
<evidence type="ECO:0000313" key="7">
    <source>
        <dbReference type="Proteomes" id="UP000243547"/>
    </source>
</evidence>
<reference evidence="7" key="1">
    <citation type="submission" date="2016-11" db="EMBL/GenBank/DDBJ databases">
        <authorList>
            <person name="Varghese N."/>
            <person name="Submissions S."/>
        </authorList>
    </citation>
    <scope>NUCLEOTIDE SEQUENCE [LARGE SCALE GENOMIC DNA]</scope>
    <source>
        <strain evidence="7">DSM 14826</strain>
    </source>
</reference>
<feature type="active site" description="Proton acceptor" evidence="4">
    <location>
        <position position="202"/>
    </location>
</feature>